<keyword evidence="2" id="KW-0812">Transmembrane</keyword>
<keyword evidence="2" id="KW-1133">Transmembrane helix</keyword>
<feature type="domain" description="Apple" evidence="4">
    <location>
        <begin position="26"/>
        <end position="106"/>
    </location>
</feature>
<keyword evidence="2" id="KW-0472">Membrane</keyword>
<dbReference type="CTD" id="20201893"/>
<dbReference type="KEGG" id="hro:HELRODRAFT_167321"/>
<evidence type="ECO:0000256" key="3">
    <source>
        <dbReference type="SAM" id="SignalP"/>
    </source>
</evidence>
<dbReference type="InterPro" id="IPR003609">
    <property type="entry name" value="Pan_app"/>
</dbReference>
<reference evidence="6" key="3">
    <citation type="submission" date="2015-06" db="UniProtKB">
        <authorList>
            <consortium name="EnsemblMetazoa"/>
        </authorList>
    </citation>
    <scope>IDENTIFICATION</scope>
</reference>
<dbReference type="Proteomes" id="UP000015101">
    <property type="component" value="Unassembled WGS sequence"/>
</dbReference>
<dbReference type="GeneID" id="20201893"/>
<name>T1EZ93_HELRO</name>
<evidence type="ECO:0000313" key="7">
    <source>
        <dbReference type="Proteomes" id="UP000015101"/>
    </source>
</evidence>
<feature type="chain" id="PRO_5010980126" description="Apple domain-containing protein" evidence="3">
    <location>
        <begin position="21"/>
        <end position="437"/>
    </location>
</feature>
<feature type="compositionally biased region" description="Basic and acidic residues" evidence="1">
    <location>
        <begin position="399"/>
        <end position="409"/>
    </location>
</feature>
<dbReference type="HOGENOM" id="CLU_627432_0_0_1"/>
<accession>T1EZ93</accession>
<dbReference type="EMBL" id="KB095858">
    <property type="protein sequence ID" value="ESO10821.1"/>
    <property type="molecule type" value="Genomic_DNA"/>
</dbReference>
<proteinExistence type="predicted"/>
<dbReference type="Gene3D" id="3.50.4.10">
    <property type="entry name" value="Hepatocyte Growth Factor"/>
    <property type="match status" value="1"/>
</dbReference>
<gene>
    <name evidence="6" type="primary">20201893</name>
    <name evidence="5" type="ORF">HELRODRAFT_167321</name>
</gene>
<dbReference type="PROSITE" id="PS50948">
    <property type="entry name" value="PAN"/>
    <property type="match status" value="1"/>
</dbReference>
<evidence type="ECO:0000259" key="4">
    <source>
        <dbReference type="PROSITE" id="PS50948"/>
    </source>
</evidence>
<reference evidence="5 7" key="2">
    <citation type="journal article" date="2013" name="Nature">
        <title>Insights into bilaterian evolution from three spiralian genomes.</title>
        <authorList>
            <person name="Simakov O."/>
            <person name="Marletaz F."/>
            <person name="Cho S.J."/>
            <person name="Edsinger-Gonzales E."/>
            <person name="Havlak P."/>
            <person name="Hellsten U."/>
            <person name="Kuo D.H."/>
            <person name="Larsson T."/>
            <person name="Lv J."/>
            <person name="Arendt D."/>
            <person name="Savage R."/>
            <person name="Osoegawa K."/>
            <person name="de Jong P."/>
            <person name="Grimwood J."/>
            <person name="Chapman J.A."/>
            <person name="Shapiro H."/>
            <person name="Aerts A."/>
            <person name="Otillar R.P."/>
            <person name="Terry A.Y."/>
            <person name="Boore J.L."/>
            <person name="Grigoriev I.V."/>
            <person name="Lindberg D.R."/>
            <person name="Seaver E.C."/>
            <person name="Weisblat D.A."/>
            <person name="Putnam N.H."/>
            <person name="Rokhsar D.S."/>
        </authorList>
    </citation>
    <scope>NUCLEOTIDE SEQUENCE</scope>
</reference>
<protein>
    <recommendedName>
        <fullName evidence="4">Apple domain-containing protein</fullName>
    </recommendedName>
</protein>
<reference evidence="7" key="1">
    <citation type="submission" date="2012-12" db="EMBL/GenBank/DDBJ databases">
        <authorList>
            <person name="Hellsten U."/>
            <person name="Grimwood J."/>
            <person name="Chapman J.A."/>
            <person name="Shapiro H."/>
            <person name="Aerts A."/>
            <person name="Otillar R.P."/>
            <person name="Terry A.Y."/>
            <person name="Boore J.L."/>
            <person name="Simakov O."/>
            <person name="Marletaz F."/>
            <person name="Cho S.-J."/>
            <person name="Edsinger-Gonzales E."/>
            <person name="Havlak P."/>
            <person name="Kuo D.-H."/>
            <person name="Larsson T."/>
            <person name="Lv J."/>
            <person name="Arendt D."/>
            <person name="Savage R."/>
            <person name="Osoegawa K."/>
            <person name="de Jong P."/>
            <person name="Lindberg D.R."/>
            <person name="Seaver E.C."/>
            <person name="Weisblat D.A."/>
            <person name="Putnam N.H."/>
            <person name="Grigoriev I.V."/>
            <person name="Rokhsar D.S."/>
        </authorList>
    </citation>
    <scope>NUCLEOTIDE SEQUENCE</scope>
</reference>
<keyword evidence="7" id="KW-1185">Reference proteome</keyword>
<dbReference type="EnsemblMetazoa" id="HelroT167321">
    <property type="protein sequence ID" value="HelroP167321"/>
    <property type="gene ID" value="HelroG167321"/>
</dbReference>
<feature type="signal peptide" evidence="3">
    <location>
        <begin position="1"/>
        <end position="20"/>
    </location>
</feature>
<evidence type="ECO:0000313" key="6">
    <source>
        <dbReference type="EnsemblMetazoa" id="HelroP167321"/>
    </source>
</evidence>
<dbReference type="AlphaFoldDB" id="T1EZ93"/>
<dbReference type="RefSeq" id="XP_009011090.1">
    <property type="nucleotide sequence ID" value="XM_009012842.1"/>
</dbReference>
<dbReference type="InParanoid" id="T1EZ93"/>
<organism evidence="6 7">
    <name type="scientific">Helobdella robusta</name>
    <name type="common">Californian leech</name>
    <dbReference type="NCBI Taxonomy" id="6412"/>
    <lineage>
        <taxon>Eukaryota</taxon>
        <taxon>Metazoa</taxon>
        <taxon>Spiralia</taxon>
        <taxon>Lophotrochozoa</taxon>
        <taxon>Annelida</taxon>
        <taxon>Clitellata</taxon>
        <taxon>Hirudinea</taxon>
        <taxon>Rhynchobdellida</taxon>
        <taxon>Glossiphoniidae</taxon>
        <taxon>Helobdella</taxon>
    </lineage>
</organism>
<dbReference type="EMBL" id="AMQM01002754">
    <property type="status" value="NOT_ANNOTATED_CDS"/>
    <property type="molecule type" value="Genomic_DNA"/>
</dbReference>
<keyword evidence="3" id="KW-0732">Signal</keyword>
<evidence type="ECO:0000256" key="1">
    <source>
        <dbReference type="SAM" id="MobiDB-lite"/>
    </source>
</evidence>
<feature type="region of interest" description="Disordered" evidence="1">
    <location>
        <begin position="381"/>
        <end position="437"/>
    </location>
</feature>
<sequence>MELYTVAFLLSFLGSCFIQGQTINICPPSFTRLLKAHSINGELVSSRNTLQECLDYCEVDAKCLAVDFNPRGTDRCWVHFDESYSKKDNLYDNDPDPSQYIINRTCSEQISMSNSECPSKWTKYPGKTSPSPAYSELELYSIYSCFIYCRSVSNCYGVVYDESLWPPCRMFTRAIDLQPGNLISRPSAIVIAIDDRDYCLVTELDTERGYGRCTGQKFPPPSQWCPSGTLLHIKSKSYGVQPFCCPGSYNSELFPIYNPQLSLINIKVVDPLYDFDIYNCLIDQSCELVAKNFSSPFINEPLCQGRENVSFYMQIAFECSKPVLIPIGNGDSTNAAPSENKAALVLGAIGTAFAIFFLLLLIAFLLYYFVVLRKKSGGNYASGSVRSAYEPPTSSNGGYKREHNDDDGSVRNSAYNFDPSGKDVMEMGDGTETVRSL</sequence>
<evidence type="ECO:0000313" key="5">
    <source>
        <dbReference type="EMBL" id="ESO10821.1"/>
    </source>
</evidence>
<feature type="transmembrane region" description="Helical" evidence="2">
    <location>
        <begin position="342"/>
        <end position="370"/>
    </location>
</feature>
<evidence type="ECO:0000256" key="2">
    <source>
        <dbReference type="SAM" id="Phobius"/>
    </source>
</evidence>